<evidence type="ECO:0000313" key="3">
    <source>
        <dbReference type="Proteomes" id="UP000020077"/>
    </source>
</evidence>
<dbReference type="AlphaFoldDB" id="A0A080LZZ3"/>
<accession>A0A080LZZ3</accession>
<protein>
    <submittedName>
        <fullName evidence="2">Uncharacterized protein</fullName>
    </submittedName>
</protein>
<gene>
    <name evidence="2" type="ORF">AW09_000245</name>
</gene>
<feature type="region of interest" description="Disordered" evidence="1">
    <location>
        <begin position="1"/>
        <end position="35"/>
    </location>
</feature>
<sequence>MCKAGIDADDQTGPGKHGGDLRQTQRRWHDSSGEYCGDTLGTLPLDRVAGRQNQRQPALAKRLAQFAPAPFIPQLVVATGRRQQNPQTIAT</sequence>
<dbReference type="EMBL" id="JDVG02000033">
    <property type="protein sequence ID" value="KFB74446.1"/>
    <property type="molecule type" value="Genomic_DNA"/>
</dbReference>
<comment type="caution">
    <text evidence="2">The sequence shown here is derived from an EMBL/GenBank/DDBJ whole genome shotgun (WGS) entry which is preliminary data.</text>
</comment>
<evidence type="ECO:0000313" key="2">
    <source>
        <dbReference type="EMBL" id="KFB74446.1"/>
    </source>
</evidence>
<reference evidence="2 3" key="1">
    <citation type="submission" date="2014-02" db="EMBL/GenBank/DDBJ databases">
        <title>Expanding our view of genomic diversity in Candidatus Accumulibacter clades.</title>
        <authorList>
            <person name="Skennerton C.T."/>
            <person name="Barr J.J."/>
            <person name="Slater F.R."/>
            <person name="Bond P.L."/>
            <person name="Tyson G.W."/>
        </authorList>
    </citation>
    <scope>NUCLEOTIDE SEQUENCE [LARGE SCALE GENOMIC DNA]</scope>
    <source>
        <strain evidence="3">BA-91</strain>
    </source>
</reference>
<proteinExistence type="predicted"/>
<organism evidence="2 3">
    <name type="scientific">Candidatus Accumulibacter phosphatis</name>
    <dbReference type="NCBI Taxonomy" id="327160"/>
    <lineage>
        <taxon>Bacteria</taxon>
        <taxon>Pseudomonadati</taxon>
        <taxon>Pseudomonadota</taxon>
        <taxon>Betaproteobacteria</taxon>
        <taxon>Candidatus Accumulibacter</taxon>
    </lineage>
</organism>
<dbReference type="Proteomes" id="UP000020077">
    <property type="component" value="Unassembled WGS sequence"/>
</dbReference>
<name>A0A080LZZ3_9PROT</name>
<evidence type="ECO:0000256" key="1">
    <source>
        <dbReference type="SAM" id="MobiDB-lite"/>
    </source>
</evidence>